<dbReference type="AlphaFoldDB" id="A0A2K1R5U8"/>
<evidence type="ECO:0000256" key="1">
    <source>
        <dbReference type="SAM" id="MobiDB-lite"/>
    </source>
</evidence>
<reference evidence="2" key="2">
    <citation type="submission" date="2017-07" db="EMBL/GenBank/DDBJ databases">
        <title>WGS assembly of Populus trichocarpa.</title>
        <authorList>
            <person name="Tuskan G."/>
            <person name="Difazio S."/>
            <person name="Jansson S."/>
            <person name="Bohlmann J."/>
            <person name="Grigoriev I."/>
            <person name="Hellsten U."/>
            <person name="Putnam N."/>
            <person name="Ralph S."/>
            <person name="Rombauts S."/>
            <person name="Salamov A."/>
            <person name="Schein J."/>
            <person name="Sterck L."/>
            <person name="Aerts A."/>
            <person name="Bhalerao R."/>
            <person name="Bhalerao R."/>
            <person name="Blaudez D."/>
            <person name="Boerjan W."/>
            <person name="Brun A."/>
            <person name="Brunner A."/>
            <person name="Busov V."/>
            <person name="Campbell M."/>
            <person name="Carlson J."/>
            <person name="Chalot M."/>
            <person name="Chapman J."/>
            <person name="Chen G."/>
            <person name="Cooper D."/>
            <person name="Coutinho P."/>
            <person name="Couturier J."/>
            <person name="Covert S."/>
            <person name="Cronk Q."/>
            <person name="Cunningham R."/>
            <person name="Davis J."/>
            <person name="Degroeve S."/>
            <person name="Dejardin A."/>
            <person name="Depamphilis C."/>
            <person name="Detter J."/>
            <person name="Dirks B."/>
            <person name="Dubchak I."/>
            <person name="Duplessis S."/>
            <person name="Ehlting J."/>
            <person name="Ellis B."/>
            <person name="Gendler K."/>
            <person name="Goodstein D."/>
            <person name="Gribskov M."/>
            <person name="Grimwood J."/>
            <person name="Groover A."/>
            <person name="Gunter L."/>
            <person name="Hamberger B."/>
            <person name="Heinze B."/>
            <person name="Helariutta Y."/>
            <person name="Henrissat B."/>
            <person name="Holligan D."/>
            <person name="Holt R."/>
            <person name="Huang W."/>
            <person name="Islam-Faridi N."/>
            <person name="Jones S."/>
            <person name="Jones-Rhoades M."/>
            <person name="Jorgensen R."/>
            <person name="Joshi C."/>
            <person name="Kangasjarvi J."/>
            <person name="Karlsson J."/>
            <person name="Kelleher C."/>
            <person name="Kirkpatrick R."/>
            <person name="Kirst M."/>
            <person name="Kohler A."/>
            <person name="Kalluri U."/>
            <person name="Larimer F."/>
            <person name="Leebens-Mack J."/>
            <person name="Leple J."/>
            <person name="Locascio P."/>
            <person name="Lou Y."/>
            <person name="Lucas S."/>
            <person name="Martin F."/>
            <person name="Montanini B."/>
            <person name="Napoli C."/>
            <person name="Nelson D."/>
            <person name="Nelson C."/>
            <person name="Nieminen K."/>
            <person name="Nilsson O."/>
            <person name="Pereda V."/>
            <person name="Peter G."/>
            <person name="Philippe R."/>
            <person name="Pilate G."/>
            <person name="Poliakov A."/>
            <person name="Razumovskaya J."/>
            <person name="Richardson P."/>
            <person name="Rinaldi C."/>
            <person name="Ritland K."/>
            <person name="Rouze P."/>
            <person name="Ryaboy D."/>
            <person name="Schmutz J."/>
            <person name="Schrader J."/>
            <person name="Segerman B."/>
            <person name="Shin H."/>
            <person name="Siddiqui A."/>
            <person name="Sterky F."/>
            <person name="Terry A."/>
            <person name="Tsai C."/>
            <person name="Uberbacher E."/>
            <person name="Unneberg P."/>
            <person name="Vahala J."/>
            <person name="Wall K."/>
            <person name="Wessler S."/>
            <person name="Yang G."/>
            <person name="Yin T."/>
            <person name="Douglas C."/>
            <person name="Marra M."/>
            <person name="Sandberg G."/>
            <person name="Van De Peer Y."/>
            <person name="Rokhsar D."/>
        </authorList>
    </citation>
    <scope>NUCLEOTIDE SEQUENCE</scope>
    <source>
        <strain evidence="2">Nisqually-1</strain>
    </source>
</reference>
<gene>
    <name evidence="2" type="ORF">POPTR_T127800</name>
</gene>
<reference evidence="2" key="1">
    <citation type="journal article" date="2006" name="Science">
        <title>The genome of black cottonwood, Populus trichocarpa (Torr. &amp; Gray).</title>
        <authorList>
            <person name="Tuskan G.A."/>
            <person name="Difazio S."/>
            <person name="Jansson S."/>
            <person name="Bohlmann J."/>
            <person name="Grigoriev I."/>
            <person name="Hellsten U."/>
            <person name="Putnam N."/>
            <person name="Ralph S."/>
            <person name="Rombauts S."/>
            <person name="Salamov A."/>
            <person name="Schein J."/>
            <person name="Sterck L."/>
            <person name="Aerts A."/>
            <person name="Bhalerao R.R."/>
            <person name="Bhalerao R.P."/>
            <person name="Blaudez D."/>
            <person name="Boerjan W."/>
            <person name="Brun A."/>
            <person name="Brunner A."/>
            <person name="Busov V."/>
            <person name="Campbell M."/>
            <person name="Carlson J."/>
            <person name="Chalot M."/>
            <person name="Chapman J."/>
            <person name="Chen G.L."/>
            <person name="Cooper D."/>
            <person name="Coutinho P.M."/>
            <person name="Couturier J."/>
            <person name="Covert S."/>
            <person name="Cronk Q."/>
            <person name="Cunningham R."/>
            <person name="Davis J."/>
            <person name="Degroeve S."/>
            <person name="Dejardin A."/>
            <person name="Depamphilis C."/>
            <person name="Detter J."/>
            <person name="Dirks B."/>
            <person name="Dubchak I."/>
            <person name="Duplessis S."/>
            <person name="Ehlting J."/>
            <person name="Ellis B."/>
            <person name="Gendler K."/>
            <person name="Goodstein D."/>
            <person name="Gribskov M."/>
            <person name="Grimwood J."/>
            <person name="Groover A."/>
            <person name="Gunter L."/>
            <person name="Hamberger B."/>
            <person name="Heinze B."/>
            <person name="Helariutta Y."/>
            <person name="Henrissat B."/>
            <person name="Holligan D."/>
            <person name="Holt R."/>
            <person name="Huang W."/>
            <person name="Islam-Faridi N."/>
            <person name="Jones S."/>
            <person name="Jones-Rhoades M."/>
            <person name="Jorgensen R."/>
            <person name="Joshi C."/>
            <person name="Kangasjarvi J."/>
            <person name="Karlsson J."/>
            <person name="Kelleher C."/>
            <person name="Kirkpatrick R."/>
            <person name="Kirst M."/>
            <person name="Kohler A."/>
            <person name="Kalluri U."/>
            <person name="Larimer F."/>
            <person name="Leebens-Mack J."/>
            <person name="Leple J.C."/>
            <person name="Locascio P."/>
            <person name="Lou Y."/>
            <person name="Lucas S."/>
            <person name="Martin F."/>
            <person name="Montanini B."/>
            <person name="Napoli C."/>
            <person name="Nelson D.R."/>
            <person name="Nelson C."/>
            <person name="Nieminen K."/>
            <person name="Nilsson O."/>
            <person name="Pereda V."/>
            <person name="Peter G."/>
            <person name="Philippe R."/>
            <person name="Pilate G."/>
            <person name="Poliakov A."/>
            <person name="Razumovskaya J."/>
            <person name="Richardson P."/>
            <person name="Rinaldi C."/>
            <person name="Ritland K."/>
            <person name="Rouze P."/>
            <person name="Ryaboy D."/>
            <person name="Schmutz J."/>
            <person name="Schrader J."/>
            <person name="Segerman B."/>
            <person name="Shin H."/>
            <person name="Siddiqui A."/>
            <person name="Sterky F."/>
            <person name="Terry A."/>
            <person name="Tsai C.J."/>
            <person name="Uberbacher E."/>
            <person name="Unneberg P."/>
            <person name="Vahala J."/>
            <person name="Wall K."/>
            <person name="Wessler S."/>
            <person name="Yang G."/>
            <person name="Yin T."/>
            <person name="Douglas C."/>
            <person name="Marra M."/>
            <person name="Sandberg G."/>
            <person name="Van de Peer Y."/>
            <person name="Rokhsar D."/>
        </authorList>
    </citation>
    <scope>NUCLEOTIDE SEQUENCE [LARGE SCALE GENOMIC DNA]</scope>
    <source>
        <strain evidence="2">Nisqually-1</strain>
    </source>
</reference>
<protein>
    <submittedName>
        <fullName evidence="2">Uncharacterized protein</fullName>
    </submittedName>
</protein>
<name>A0A2K1R5U8_POPTR</name>
<evidence type="ECO:0000313" key="2">
    <source>
        <dbReference type="EMBL" id="PNS22641.1"/>
    </source>
</evidence>
<organism evidence="2">
    <name type="scientific">Populus trichocarpa</name>
    <name type="common">Western balsam poplar</name>
    <name type="synonym">Populus balsamifera subsp. trichocarpa</name>
    <dbReference type="NCBI Taxonomy" id="3694"/>
    <lineage>
        <taxon>Eukaryota</taxon>
        <taxon>Viridiplantae</taxon>
        <taxon>Streptophyta</taxon>
        <taxon>Embryophyta</taxon>
        <taxon>Tracheophyta</taxon>
        <taxon>Spermatophyta</taxon>
        <taxon>Magnoliopsida</taxon>
        <taxon>eudicotyledons</taxon>
        <taxon>Gunneridae</taxon>
        <taxon>Pentapetalae</taxon>
        <taxon>rosids</taxon>
        <taxon>fabids</taxon>
        <taxon>Malpighiales</taxon>
        <taxon>Salicaceae</taxon>
        <taxon>Saliceae</taxon>
        <taxon>Populus</taxon>
    </lineage>
</organism>
<feature type="region of interest" description="Disordered" evidence="1">
    <location>
        <begin position="99"/>
        <end position="120"/>
    </location>
</feature>
<dbReference type="InParanoid" id="A0A2K1R5U8"/>
<accession>A0A2K1R5U8</accession>
<sequence length="120" mass="13634">MNVCIVCSSHLEKEETKHIRIKLTNYTKGFTKNFRAVAINLVKSCEDHLWQGHISNNFFKLGSEDEVELIVDCMNTMTVKKNGVYLVYEQDEARLKAKRGLDSDDEAGSSCDTSSKKIEN</sequence>
<dbReference type="EMBL" id="KZ623466">
    <property type="protein sequence ID" value="PNS22641.1"/>
    <property type="molecule type" value="Genomic_DNA"/>
</dbReference>
<proteinExistence type="predicted"/>